<evidence type="ECO:0000313" key="3">
    <source>
        <dbReference type="EMBL" id="MDR6835704.1"/>
    </source>
</evidence>
<dbReference type="PANTHER" id="PTHR43283:SF3">
    <property type="entry name" value="BETA-LACTAMASE FAMILY PROTEIN (AFU_ORTHOLOGUE AFUA_5G07500)"/>
    <property type="match status" value="1"/>
</dbReference>
<evidence type="ECO:0000313" key="4">
    <source>
        <dbReference type="Proteomes" id="UP001249076"/>
    </source>
</evidence>
<evidence type="ECO:0000313" key="2">
    <source>
        <dbReference type="EMBL" id="MDR6765266.1"/>
    </source>
</evidence>
<keyword evidence="4" id="KW-1185">Reference proteome</keyword>
<accession>A0AAJ2C3U7</accession>
<dbReference type="SUPFAM" id="SSF56601">
    <property type="entry name" value="beta-lactamase/transpeptidase-like"/>
    <property type="match status" value="1"/>
</dbReference>
<dbReference type="InterPro" id="IPR050789">
    <property type="entry name" value="Diverse_Enzym_Activities"/>
</dbReference>
<dbReference type="Proteomes" id="UP001253458">
    <property type="component" value="Unassembled WGS sequence"/>
</dbReference>
<protein>
    <submittedName>
        <fullName evidence="2">CubicO group peptidase (Beta-lactamase class C family)</fullName>
    </submittedName>
</protein>
<dbReference type="InterPro" id="IPR001466">
    <property type="entry name" value="Beta-lactam-related"/>
</dbReference>
<dbReference type="InterPro" id="IPR012338">
    <property type="entry name" value="Beta-lactam/transpept-like"/>
</dbReference>
<sequence length="389" mass="41182">MNPTALARLRSVLQTHVDQGLLPGAVALIHHQGHTVLHTAVGHQRPPSAESAVPAMAPDTLFRIYSMTKPIASLVAMMLMEEGRLLLSHPVAHYLPAFAGQRVYDEATGTTAPVQREATVHDLLRHTAGLSYAWEAGTVPDAYRAARVGSRRHSNADLVTALGPLPLVHQPGTRWEYSRATDVLGAVLEVIEGESLGAILQRRVFGPLGMHDTGFSVPAAQQHRLAESFERDPQTGIGMPLIDVTAPPVFESAGGGLVSTASDYARFLQLMLGRGTAPGSDGPNGLGAPVRLLGRATVDFMTADHLGNLPVAGDILPTGYGFGLGVAVRTATGQATRPGSAGHYSWSGLGGTFFFVDPAEDLFAILLTQAPGQLRYLCELYPALVYAAL</sequence>
<dbReference type="PANTHER" id="PTHR43283">
    <property type="entry name" value="BETA-LACTAMASE-RELATED"/>
    <property type="match status" value="1"/>
</dbReference>
<dbReference type="EMBL" id="JAVDTS010000001">
    <property type="protein sequence ID" value="MDR6835704.1"/>
    <property type="molecule type" value="Genomic_DNA"/>
</dbReference>
<reference evidence="2 4" key="1">
    <citation type="submission" date="2023-07" db="EMBL/GenBank/DDBJ databases">
        <title>Sorghum-associated microbial communities from plants grown in Nebraska, USA.</title>
        <authorList>
            <person name="Schachtman D."/>
        </authorList>
    </citation>
    <scope>NUCLEOTIDE SEQUENCE</scope>
    <source>
        <strain evidence="3 4">BE105</strain>
        <strain evidence="2">BE69</strain>
    </source>
</reference>
<dbReference type="RefSeq" id="WP_209816589.1">
    <property type="nucleotide sequence ID" value="NZ_JAVDTL010000001.1"/>
</dbReference>
<organism evidence="2 5">
    <name type="scientific">Acidovorax delafieldii</name>
    <name type="common">Pseudomonas delafieldii</name>
    <dbReference type="NCBI Taxonomy" id="47920"/>
    <lineage>
        <taxon>Bacteria</taxon>
        <taxon>Pseudomonadati</taxon>
        <taxon>Pseudomonadota</taxon>
        <taxon>Betaproteobacteria</taxon>
        <taxon>Burkholderiales</taxon>
        <taxon>Comamonadaceae</taxon>
        <taxon>Acidovorax</taxon>
    </lineage>
</organism>
<gene>
    <name evidence="2" type="ORF">J2W88_000524</name>
    <name evidence="3" type="ORF">J2W93_000525</name>
</gene>
<dbReference type="EMBL" id="JAVDTL010000001">
    <property type="protein sequence ID" value="MDR6765266.1"/>
    <property type="molecule type" value="Genomic_DNA"/>
</dbReference>
<evidence type="ECO:0000259" key="1">
    <source>
        <dbReference type="Pfam" id="PF00144"/>
    </source>
</evidence>
<evidence type="ECO:0000313" key="5">
    <source>
        <dbReference type="Proteomes" id="UP001253458"/>
    </source>
</evidence>
<comment type="caution">
    <text evidence="2">The sequence shown here is derived from an EMBL/GenBank/DDBJ whole genome shotgun (WGS) entry which is preliminary data.</text>
</comment>
<proteinExistence type="predicted"/>
<dbReference type="AlphaFoldDB" id="A0AAJ2C3U7"/>
<dbReference type="Pfam" id="PF00144">
    <property type="entry name" value="Beta-lactamase"/>
    <property type="match status" value="1"/>
</dbReference>
<dbReference type="Proteomes" id="UP001249076">
    <property type="component" value="Unassembled WGS sequence"/>
</dbReference>
<feature type="domain" description="Beta-lactamase-related" evidence="1">
    <location>
        <begin position="10"/>
        <end position="379"/>
    </location>
</feature>
<dbReference type="Gene3D" id="3.40.710.10">
    <property type="entry name" value="DD-peptidase/beta-lactamase superfamily"/>
    <property type="match status" value="1"/>
</dbReference>
<name>A0AAJ2C3U7_ACIDE</name>